<feature type="domain" description="Na+-translocating membrane potential-generating system MpsC" evidence="1">
    <location>
        <begin position="6"/>
        <end position="115"/>
    </location>
</feature>
<dbReference type="AlphaFoldDB" id="A0A1I6CN38"/>
<organism evidence="2 3">
    <name type="scientific">Desulfoscipio geothermicus DSM 3669</name>
    <dbReference type="NCBI Taxonomy" id="1121426"/>
    <lineage>
        <taxon>Bacteria</taxon>
        <taxon>Bacillati</taxon>
        <taxon>Bacillota</taxon>
        <taxon>Clostridia</taxon>
        <taxon>Eubacteriales</taxon>
        <taxon>Desulfallaceae</taxon>
        <taxon>Desulfoscipio</taxon>
    </lineage>
</organism>
<dbReference type="RefSeq" id="WP_092481413.1">
    <property type="nucleotide sequence ID" value="NZ_FOYM01000001.1"/>
</dbReference>
<evidence type="ECO:0000313" key="2">
    <source>
        <dbReference type="EMBL" id="SFQ94570.1"/>
    </source>
</evidence>
<dbReference type="OrthoDB" id="5422931at2"/>
<gene>
    <name evidence="2" type="ORF">SAMN05660706_1011</name>
</gene>
<dbReference type="Proteomes" id="UP000199584">
    <property type="component" value="Unassembled WGS sequence"/>
</dbReference>
<dbReference type="EMBL" id="FOYM01000001">
    <property type="protein sequence ID" value="SFQ94570.1"/>
    <property type="molecule type" value="Genomic_DNA"/>
</dbReference>
<protein>
    <submittedName>
        <fullName evidence="2">Uncharacterized protein YbcI</fullName>
    </submittedName>
</protein>
<accession>A0A1I6CN38</accession>
<dbReference type="STRING" id="39060.SAMN05660706_1011"/>
<evidence type="ECO:0000259" key="1">
    <source>
        <dbReference type="Pfam" id="PF10057"/>
    </source>
</evidence>
<proteinExistence type="predicted"/>
<dbReference type="InterPro" id="IPR018745">
    <property type="entry name" value="MpsC"/>
</dbReference>
<dbReference type="Pfam" id="PF10057">
    <property type="entry name" value="MpsC"/>
    <property type="match status" value="1"/>
</dbReference>
<reference evidence="3" key="1">
    <citation type="submission" date="2016-10" db="EMBL/GenBank/DDBJ databases">
        <authorList>
            <person name="Varghese N."/>
            <person name="Submissions S."/>
        </authorList>
    </citation>
    <scope>NUCLEOTIDE SEQUENCE [LARGE SCALE GENOMIC DNA]</scope>
    <source>
        <strain evidence="3">DSM 3669</strain>
    </source>
</reference>
<name>A0A1I6CN38_9FIRM</name>
<evidence type="ECO:0000313" key="3">
    <source>
        <dbReference type="Proteomes" id="UP000199584"/>
    </source>
</evidence>
<keyword evidence="3" id="KW-1185">Reference proteome</keyword>
<sequence length="119" mass="13508">MKNFSKGQIEDQLSKKFMQFEREFLGRGPINVKTDIIRDMVLVRLEGVLTKAEVELAKDLDGILMVKSMRSKLLENGKQYLTKIISEVTGCDIVSMHTDISTKSGERVILIKMDKVLFG</sequence>